<evidence type="ECO:0000256" key="4">
    <source>
        <dbReference type="ARBA" id="ARBA00023163"/>
    </source>
</evidence>
<dbReference type="EMBL" id="SOEY01000006">
    <property type="protein sequence ID" value="TFB76481.1"/>
    <property type="molecule type" value="Genomic_DNA"/>
</dbReference>
<dbReference type="PROSITE" id="PS00675">
    <property type="entry name" value="SIGMA54_INTERACT_1"/>
    <property type="match status" value="1"/>
</dbReference>
<name>A0A4R8V4L9_9MICO</name>
<dbReference type="SUPFAM" id="SSF46689">
    <property type="entry name" value="Homeodomain-like"/>
    <property type="match status" value="1"/>
</dbReference>
<feature type="domain" description="Sigma-54 factor interaction" evidence="5">
    <location>
        <begin position="324"/>
        <end position="519"/>
    </location>
</feature>
<organism evidence="6 7">
    <name type="scientific">Cryobacterium glaciale</name>
    <dbReference type="NCBI Taxonomy" id="1259145"/>
    <lineage>
        <taxon>Bacteria</taxon>
        <taxon>Bacillati</taxon>
        <taxon>Actinomycetota</taxon>
        <taxon>Actinomycetes</taxon>
        <taxon>Micrococcales</taxon>
        <taxon>Microbacteriaceae</taxon>
        <taxon>Cryobacterium</taxon>
    </lineage>
</organism>
<dbReference type="InterPro" id="IPR029016">
    <property type="entry name" value="GAF-like_dom_sf"/>
</dbReference>
<evidence type="ECO:0000256" key="1">
    <source>
        <dbReference type="ARBA" id="ARBA00022741"/>
    </source>
</evidence>
<dbReference type="PANTHER" id="PTHR32071">
    <property type="entry name" value="TRANSCRIPTIONAL REGULATORY PROTEIN"/>
    <property type="match status" value="1"/>
</dbReference>
<dbReference type="Proteomes" id="UP000298173">
    <property type="component" value="Unassembled WGS sequence"/>
</dbReference>
<accession>A0A4R8V4L9</accession>
<dbReference type="InterPro" id="IPR027417">
    <property type="entry name" value="P-loop_NTPase"/>
</dbReference>
<dbReference type="GO" id="GO:0005524">
    <property type="term" value="F:ATP binding"/>
    <property type="evidence" value="ECO:0007669"/>
    <property type="project" value="UniProtKB-KW"/>
</dbReference>
<keyword evidence="2" id="KW-0067">ATP-binding</keyword>
<comment type="caution">
    <text evidence="6">The sequence shown here is derived from an EMBL/GenBank/DDBJ whole genome shotgun (WGS) entry which is preliminary data.</text>
</comment>
<evidence type="ECO:0000313" key="6">
    <source>
        <dbReference type="EMBL" id="TFB76481.1"/>
    </source>
</evidence>
<protein>
    <submittedName>
        <fullName evidence="6">Fis family transcriptional regulator</fullName>
    </submittedName>
</protein>
<dbReference type="InterPro" id="IPR025662">
    <property type="entry name" value="Sigma_54_int_dom_ATP-bd_1"/>
</dbReference>
<keyword evidence="4" id="KW-0804">Transcription</keyword>
<evidence type="ECO:0000313" key="7">
    <source>
        <dbReference type="Proteomes" id="UP000298173"/>
    </source>
</evidence>
<reference evidence="6 7" key="1">
    <citation type="submission" date="2019-03" db="EMBL/GenBank/DDBJ databases">
        <title>Genomics of glacier-inhabiting Cryobacterium strains.</title>
        <authorList>
            <person name="Liu Q."/>
            <person name="Xin Y.-H."/>
        </authorList>
    </citation>
    <scope>NUCLEOTIDE SEQUENCE [LARGE SCALE GENOMIC DNA]</scope>
    <source>
        <strain evidence="6 7">HLT2-23</strain>
    </source>
</reference>
<dbReference type="InterPro" id="IPR002197">
    <property type="entry name" value="HTH_Fis"/>
</dbReference>
<dbReference type="GO" id="GO:0006355">
    <property type="term" value="P:regulation of DNA-templated transcription"/>
    <property type="evidence" value="ECO:0007669"/>
    <property type="project" value="InterPro"/>
</dbReference>
<dbReference type="Gene3D" id="1.10.10.60">
    <property type="entry name" value="Homeodomain-like"/>
    <property type="match status" value="1"/>
</dbReference>
<dbReference type="AlphaFoldDB" id="A0A4R8V4L9"/>
<keyword evidence="3" id="KW-0805">Transcription regulation</keyword>
<dbReference type="Pfam" id="PF02954">
    <property type="entry name" value="HTH_8"/>
    <property type="match status" value="1"/>
</dbReference>
<dbReference type="Gene3D" id="3.40.50.300">
    <property type="entry name" value="P-loop containing nucleotide triphosphate hydrolases"/>
    <property type="match status" value="1"/>
</dbReference>
<dbReference type="PROSITE" id="PS50045">
    <property type="entry name" value="SIGMA54_INTERACT_4"/>
    <property type="match status" value="1"/>
</dbReference>
<dbReference type="GO" id="GO:0043565">
    <property type="term" value="F:sequence-specific DNA binding"/>
    <property type="evidence" value="ECO:0007669"/>
    <property type="project" value="InterPro"/>
</dbReference>
<dbReference type="InterPro" id="IPR009057">
    <property type="entry name" value="Homeodomain-like_sf"/>
</dbReference>
<evidence type="ECO:0000256" key="2">
    <source>
        <dbReference type="ARBA" id="ARBA00022840"/>
    </source>
</evidence>
<dbReference type="OrthoDB" id="5496274at2"/>
<dbReference type="InterPro" id="IPR002078">
    <property type="entry name" value="Sigma_54_int"/>
</dbReference>
<evidence type="ECO:0000259" key="5">
    <source>
        <dbReference type="PROSITE" id="PS50045"/>
    </source>
</evidence>
<dbReference type="Gene3D" id="3.30.450.40">
    <property type="match status" value="1"/>
</dbReference>
<sequence>MSTDLHRHPHWSGIVTSNFDANLTQAIKEDFLGSTVPQEIRNIGLVESWQRSQAALGAPGNVGPVPHVPEALLDEHLLAMLGAPMNRFAEDLEGTGLALLLADSRGQILQRWSEDRQSRSHLDRVGTVRGAVLAENVVGTNGVGTVVATGASVQIRGTEHFADMYQDAVCTGAPVLHPITRKLLAVITLSCDMTPRSDLLKPLVKSLTAQLEQHLMSVEQPGAREMFSVFLDLSRKQNSPVVAFGPQGALIQSSTAHQLNAHDMNLLRSLGQEDRPSGRYLVELSSGLTQLDLTMVGQGNNVVVVGAQAARKTPSRPTPPAPRMAGRSPEWLAVVNHIDKLRSLNTPVILVGETGVGKTSLALGIPYKAGTVPGSMTLIDAAERHIVGTRQWLGRVIEATQARTEIVIRGIETLDKPALDGLRSLLDTRQPTAPLLLTLTADSLTDAEQFERRFDVKSVWIPPLRDRTDDLPDLWRTLADAVAPSAKLELTDRTKELLRAYSWPGNVKELRQLIIGLAARGKSGAIQPTDLPTPMQSAKTLTLIERMELEAIRKALQQASGNRVKAADILGISRATVYRKMKAYRLGT</sequence>
<dbReference type="PRINTS" id="PR01590">
    <property type="entry name" value="HTHFIS"/>
</dbReference>
<dbReference type="InterPro" id="IPR058031">
    <property type="entry name" value="AAA_lid_NorR"/>
</dbReference>
<dbReference type="Gene3D" id="1.10.8.60">
    <property type="match status" value="1"/>
</dbReference>
<gene>
    <name evidence="6" type="ORF">E3O06_03810</name>
</gene>
<keyword evidence="7" id="KW-1185">Reference proteome</keyword>
<evidence type="ECO:0000256" key="3">
    <source>
        <dbReference type="ARBA" id="ARBA00023015"/>
    </source>
</evidence>
<proteinExistence type="predicted"/>
<keyword evidence="1" id="KW-0547">Nucleotide-binding</keyword>
<dbReference type="SUPFAM" id="SSF52540">
    <property type="entry name" value="P-loop containing nucleoside triphosphate hydrolases"/>
    <property type="match status" value="1"/>
</dbReference>
<dbReference type="Pfam" id="PF25601">
    <property type="entry name" value="AAA_lid_14"/>
    <property type="match status" value="1"/>
</dbReference>